<feature type="chain" id="PRO_5027597004" evidence="1">
    <location>
        <begin position="22"/>
        <end position="446"/>
    </location>
</feature>
<evidence type="ECO:0000313" key="3">
    <source>
        <dbReference type="Proteomes" id="UP000515163"/>
    </source>
</evidence>
<keyword evidence="3" id="KW-1185">Reference proteome</keyword>
<dbReference type="InterPro" id="IPR050828">
    <property type="entry name" value="C-type_lectin/matrix_domain"/>
</dbReference>
<dbReference type="RefSeq" id="XP_031561144.1">
    <property type="nucleotide sequence ID" value="XM_031705284.1"/>
</dbReference>
<dbReference type="InterPro" id="IPR001304">
    <property type="entry name" value="C-type_lectin-like"/>
</dbReference>
<evidence type="ECO:0000256" key="1">
    <source>
        <dbReference type="SAM" id="SignalP"/>
    </source>
</evidence>
<organism evidence="3 4">
    <name type="scientific">Actinia tenebrosa</name>
    <name type="common">Australian red waratah sea anemone</name>
    <dbReference type="NCBI Taxonomy" id="6105"/>
    <lineage>
        <taxon>Eukaryota</taxon>
        <taxon>Metazoa</taxon>
        <taxon>Cnidaria</taxon>
        <taxon>Anthozoa</taxon>
        <taxon>Hexacorallia</taxon>
        <taxon>Actiniaria</taxon>
        <taxon>Actiniidae</taxon>
        <taxon>Actinia</taxon>
    </lineage>
</organism>
<dbReference type="Gene3D" id="3.10.100.10">
    <property type="entry name" value="Mannose-Binding Protein A, subunit A"/>
    <property type="match status" value="2"/>
</dbReference>
<dbReference type="PROSITE" id="PS50041">
    <property type="entry name" value="C_TYPE_LECTIN_2"/>
    <property type="match status" value="1"/>
</dbReference>
<dbReference type="AlphaFoldDB" id="A0A6P8HXP6"/>
<gene>
    <name evidence="4" type="primary">LOC116297122</name>
</gene>
<feature type="signal peptide" evidence="1">
    <location>
        <begin position="1"/>
        <end position="21"/>
    </location>
</feature>
<dbReference type="Pfam" id="PF13385">
    <property type="entry name" value="Laminin_G_3"/>
    <property type="match status" value="1"/>
</dbReference>
<dbReference type="CDD" id="cd00037">
    <property type="entry name" value="CLECT"/>
    <property type="match status" value="2"/>
</dbReference>
<keyword evidence="1" id="KW-0732">Signal</keyword>
<dbReference type="SUPFAM" id="SSF49899">
    <property type="entry name" value="Concanavalin A-like lectins/glucanases"/>
    <property type="match status" value="1"/>
</dbReference>
<protein>
    <submittedName>
        <fullName evidence="4">Uncharacterized protein LOC116297122</fullName>
    </submittedName>
</protein>
<dbReference type="InterPro" id="IPR016187">
    <property type="entry name" value="CTDL_fold"/>
</dbReference>
<dbReference type="Gene3D" id="2.60.120.200">
    <property type="match status" value="1"/>
</dbReference>
<dbReference type="PANTHER" id="PTHR45710">
    <property type="entry name" value="C-TYPE LECTIN DOMAIN-CONTAINING PROTEIN 180"/>
    <property type="match status" value="1"/>
</dbReference>
<dbReference type="InParanoid" id="A0A6P8HXP6"/>
<sequence>MWFNLLYLFFLSTIAMTIVSSNEFCPAGFAPFHRDHGYALVGHVIRTLYLFLPDCMTACEETLICFSINVYKNQNSGNVCELNQSNEKQKPESFVRMEGYQYAESQKKRFCVQKDCPEKDALPDDWFYFNSSYLKLFNDKRPWHDARQYCQNLGGDLASIASVTEEEFLQKLMVLEKRSYLLKRLIVDLDTPSSMLSLFNGASLVTLDGKPSLSLDGVDDYATTRGFSTHKSSLTLAVWIKTPNPERTMYIFSDYKDALNAAFRLYIEGKKFVSEIYTAKKNVLRYVSVGSIPANTWLHIAFTWNRYSRIGMFYFNGTLESKSQQTAPDSTQKIFVTGNPTFFIGQDSAGQNRFTGWIRSLVVISFDLTGDEIYEVRDGIFLDGAWIGMNDLTKERTLQWTDGTPLTYKNPVLYLNLKGRDCAVMKKSIWRMEHCNGNAFFICEKK</sequence>
<dbReference type="PANTHER" id="PTHR45710:SF26">
    <property type="entry name" value="RH26557P"/>
    <property type="match status" value="1"/>
</dbReference>
<dbReference type="SMART" id="SM00034">
    <property type="entry name" value="CLECT"/>
    <property type="match status" value="1"/>
</dbReference>
<dbReference type="SUPFAM" id="SSF56436">
    <property type="entry name" value="C-type lectin-like"/>
    <property type="match status" value="1"/>
</dbReference>
<dbReference type="GeneID" id="116297122"/>
<feature type="domain" description="C-type lectin" evidence="2">
    <location>
        <begin position="386"/>
        <end position="444"/>
    </location>
</feature>
<reference evidence="4" key="1">
    <citation type="submission" date="2025-08" db="UniProtKB">
        <authorList>
            <consortium name="RefSeq"/>
        </authorList>
    </citation>
    <scope>IDENTIFICATION</scope>
    <source>
        <tissue evidence="4">Tentacle</tissue>
    </source>
</reference>
<accession>A0A6P8HXP6</accession>
<name>A0A6P8HXP6_ACTTE</name>
<dbReference type="InterPro" id="IPR016186">
    <property type="entry name" value="C-type_lectin-like/link_sf"/>
</dbReference>
<dbReference type="KEGG" id="aten:116297122"/>
<dbReference type="Proteomes" id="UP000515163">
    <property type="component" value="Unplaced"/>
</dbReference>
<evidence type="ECO:0000313" key="4">
    <source>
        <dbReference type="RefSeq" id="XP_031561144.1"/>
    </source>
</evidence>
<proteinExistence type="predicted"/>
<evidence type="ECO:0000259" key="2">
    <source>
        <dbReference type="PROSITE" id="PS50041"/>
    </source>
</evidence>
<dbReference type="InterPro" id="IPR013320">
    <property type="entry name" value="ConA-like_dom_sf"/>
</dbReference>
<dbReference type="OrthoDB" id="5989747at2759"/>
<dbReference type="Pfam" id="PF00059">
    <property type="entry name" value="Lectin_C"/>
    <property type="match status" value="2"/>
</dbReference>